<gene>
    <name evidence="7 8" type="primary">LOC116292670</name>
</gene>
<evidence type="ECO:0000313" key="7">
    <source>
        <dbReference type="RefSeq" id="XP_031555883.1"/>
    </source>
</evidence>
<dbReference type="GO" id="GO:0031267">
    <property type="term" value="F:small GTPase binding"/>
    <property type="evidence" value="ECO:0007669"/>
    <property type="project" value="InterPro"/>
</dbReference>
<dbReference type="Pfam" id="PF02181">
    <property type="entry name" value="FH2"/>
    <property type="match status" value="1"/>
</dbReference>
<reference evidence="7 8" key="1">
    <citation type="submission" date="2025-04" db="UniProtKB">
        <authorList>
            <consortium name="RefSeq"/>
        </authorList>
    </citation>
    <scope>IDENTIFICATION</scope>
    <source>
        <tissue evidence="7 8">Tentacle</tissue>
    </source>
</reference>
<dbReference type="SMART" id="SM01140">
    <property type="entry name" value="Drf_GBD"/>
    <property type="match status" value="1"/>
</dbReference>
<dbReference type="PANTHER" id="PTHR45857">
    <property type="entry name" value="FORMIN-LIKE PROTEIN"/>
    <property type="match status" value="1"/>
</dbReference>
<dbReference type="RefSeq" id="XP_031555884.1">
    <property type="nucleotide sequence ID" value="XM_031700024.1"/>
</dbReference>
<dbReference type="Pfam" id="PF06371">
    <property type="entry name" value="Drf_GBD"/>
    <property type="match status" value="1"/>
</dbReference>
<dbReference type="GO" id="GO:0016477">
    <property type="term" value="P:cell migration"/>
    <property type="evidence" value="ECO:0007669"/>
    <property type="project" value="TreeGrafter"/>
</dbReference>
<name>A0A6P8HLQ5_ACTTE</name>
<dbReference type="Proteomes" id="UP000515163">
    <property type="component" value="Unplaced"/>
</dbReference>
<comment type="similarity">
    <text evidence="1">Belongs to the formin homology family.</text>
</comment>
<dbReference type="KEGG" id="aten:116292670"/>
<dbReference type="InterPro" id="IPR043592">
    <property type="entry name" value="FMNL_animal"/>
</dbReference>
<accession>A0A6P8HLQ5</accession>
<dbReference type="InterPro" id="IPR016024">
    <property type="entry name" value="ARM-type_fold"/>
</dbReference>
<dbReference type="InterPro" id="IPR011989">
    <property type="entry name" value="ARM-like"/>
</dbReference>
<feature type="region of interest" description="Disordered" evidence="3">
    <location>
        <begin position="1"/>
        <end position="30"/>
    </location>
</feature>
<evidence type="ECO:0000259" key="5">
    <source>
        <dbReference type="PROSITE" id="PS51444"/>
    </source>
</evidence>
<dbReference type="GeneID" id="116292670"/>
<dbReference type="Gene3D" id="1.25.10.10">
    <property type="entry name" value="Leucine-rich Repeat Variant"/>
    <property type="match status" value="1"/>
</dbReference>
<keyword evidence="6" id="KW-1185">Reference proteome</keyword>
<dbReference type="GO" id="GO:0008360">
    <property type="term" value="P:regulation of cell shape"/>
    <property type="evidence" value="ECO:0007669"/>
    <property type="project" value="TreeGrafter"/>
</dbReference>
<feature type="compositionally biased region" description="Polar residues" evidence="3">
    <location>
        <begin position="1"/>
        <end position="14"/>
    </location>
</feature>
<dbReference type="SMART" id="SM01139">
    <property type="entry name" value="Drf_FH3"/>
    <property type="match status" value="1"/>
</dbReference>
<dbReference type="PANTHER" id="PTHR45857:SF4">
    <property type="entry name" value="FORMIN-LIKE PROTEIN"/>
    <property type="match status" value="1"/>
</dbReference>
<dbReference type="InterPro" id="IPR014768">
    <property type="entry name" value="GBD/FH3_dom"/>
</dbReference>
<dbReference type="InterPro" id="IPR042201">
    <property type="entry name" value="FH2_Formin_sf"/>
</dbReference>
<feature type="compositionally biased region" description="Pro residues" evidence="3">
    <location>
        <begin position="492"/>
        <end position="505"/>
    </location>
</feature>
<evidence type="ECO:0000313" key="8">
    <source>
        <dbReference type="RefSeq" id="XP_031555884.1"/>
    </source>
</evidence>
<feature type="domain" description="FH2" evidence="5">
    <location>
        <begin position="533"/>
        <end position="919"/>
    </location>
</feature>
<evidence type="ECO:0000256" key="1">
    <source>
        <dbReference type="ARBA" id="ARBA00023449"/>
    </source>
</evidence>
<dbReference type="OrthoDB" id="1668162at2759"/>
<organism evidence="6 7">
    <name type="scientific">Actinia tenebrosa</name>
    <name type="common">Australian red waratah sea anemone</name>
    <dbReference type="NCBI Taxonomy" id="6105"/>
    <lineage>
        <taxon>Eukaryota</taxon>
        <taxon>Metazoa</taxon>
        <taxon>Cnidaria</taxon>
        <taxon>Anthozoa</taxon>
        <taxon>Hexacorallia</taxon>
        <taxon>Actiniaria</taxon>
        <taxon>Actiniidae</taxon>
        <taxon>Actinia</taxon>
    </lineage>
</organism>
<dbReference type="GO" id="GO:0030866">
    <property type="term" value="P:cortical actin cytoskeleton organization"/>
    <property type="evidence" value="ECO:0007669"/>
    <property type="project" value="TreeGrafter"/>
</dbReference>
<keyword evidence="2" id="KW-0175">Coiled coil</keyword>
<dbReference type="InterPro" id="IPR010473">
    <property type="entry name" value="GTPase-bd"/>
</dbReference>
<evidence type="ECO:0000259" key="4">
    <source>
        <dbReference type="PROSITE" id="PS51232"/>
    </source>
</evidence>
<evidence type="ECO:0000256" key="2">
    <source>
        <dbReference type="SAM" id="Coils"/>
    </source>
</evidence>
<dbReference type="InterPro" id="IPR015425">
    <property type="entry name" value="FH2_Formin"/>
</dbReference>
<dbReference type="SUPFAM" id="SSF101447">
    <property type="entry name" value="Formin homology 2 domain (FH2 domain)"/>
    <property type="match status" value="1"/>
</dbReference>
<feature type="domain" description="GBD/FH3" evidence="4">
    <location>
        <begin position="62"/>
        <end position="474"/>
    </location>
</feature>
<sequence length="949" mass="109173">MVQDRNSNVKTGHSNGIVMPGKMKNGVSKTSTRAFDSVRSNSSMLFSANSSGGEDTEFEVDDEMPDDIEIEERFSILLEKMALPAERAAELSKSPKSHKWKMIKAKESMQPKYSSGFYIEQLRGHREVAVNKHSATSKRLTKTLEPVEMVLRSLEVDLRTHPNTTWLREFIDDPYRGHTALIEFLQHLHVNPPPKDTPIPQELQSDLERTQTRSYGSTRSLKPEVFARSYIDEHLCLQSLRVLMKNKYGFQSVMSVNDSIMAILHCLKVNSRKTQALVLRMLIQICHEGDYYQQVIDAIRFYMKTSRESKPFETLVSLIYKKPISPSFQAICLNFLNTFINSAPSFNVKVFHQQEIENAGLDPDKIEQTLEGVEAKTVRDALKTWRDGYINVQSVMDEFVSLRERTKYLRDEVDLLQAKLGETEKSNGDLKKRNEELEASYEEYRLRTNELQTTLENLVKQVKSEAEAMEVPEDLINTLSEAAAAAAVPEAPEAPPPPPPPPPPTSGTELDFYPPDICSSFDWEIDGVSPTNRKRLRHKSIRLPMLNWMPISNDSNGSIFKEVNDEDIISAMDFDEFDRRFELKTSDTSEEVQAKRENAVKRAAEQITILNSKRARNLVIARHRIKHKTDEIKELIDACDLVELTPEHAELLLKFVPTKEELAGFARYASEYDRMSEADQFMFKMAQVERYEAKLGVMAFIGVFEELMRTVVPEIDSVLRAATSIINSVKIKKLFKIILIYGNYMNSSRRGMALGFKLESLYKMEDTRTTDRKQTFLAYLVETVRRSFPDVCNFYEELHLEGATQVSIQTLAADVQGLRKGLDLTKSEKDKQPNNFVIFNFYNRAFRKVQRVTERFRKMEEAYSTVCAMFFEDPKIREPSEFFKTFVDFIALYKKAERELDQLNRHGYTAEDKMKRMLSRDYQSMASQAADEARRRSQYNGFDATIISI</sequence>
<dbReference type="AlphaFoldDB" id="A0A6P8HLQ5"/>
<dbReference type="SUPFAM" id="SSF48371">
    <property type="entry name" value="ARM repeat"/>
    <property type="match status" value="1"/>
</dbReference>
<dbReference type="PROSITE" id="PS51232">
    <property type="entry name" value="GBD_FH3"/>
    <property type="match status" value="1"/>
</dbReference>
<dbReference type="GO" id="GO:0051015">
    <property type="term" value="F:actin filament binding"/>
    <property type="evidence" value="ECO:0007669"/>
    <property type="project" value="TreeGrafter"/>
</dbReference>
<feature type="coiled-coil region" evidence="2">
    <location>
        <begin position="420"/>
        <end position="461"/>
    </location>
</feature>
<evidence type="ECO:0000256" key="3">
    <source>
        <dbReference type="SAM" id="MobiDB-lite"/>
    </source>
</evidence>
<dbReference type="PROSITE" id="PS51444">
    <property type="entry name" value="FH2"/>
    <property type="match status" value="1"/>
</dbReference>
<proteinExistence type="inferred from homology"/>
<dbReference type="GO" id="GO:0005829">
    <property type="term" value="C:cytosol"/>
    <property type="evidence" value="ECO:0007669"/>
    <property type="project" value="TreeGrafter"/>
</dbReference>
<dbReference type="Gene3D" id="1.20.58.2220">
    <property type="entry name" value="Formin, FH2 domain"/>
    <property type="match status" value="1"/>
</dbReference>
<evidence type="ECO:0000313" key="6">
    <source>
        <dbReference type="Proteomes" id="UP000515163"/>
    </source>
</evidence>
<feature type="region of interest" description="Disordered" evidence="3">
    <location>
        <begin position="484"/>
        <end position="513"/>
    </location>
</feature>
<dbReference type="RefSeq" id="XP_031555883.1">
    <property type="nucleotide sequence ID" value="XM_031700023.1"/>
</dbReference>
<dbReference type="InterPro" id="IPR010472">
    <property type="entry name" value="FH3_dom"/>
</dbReference>
<dbReference type="Pfam" id="PF06367">
    <property type="entry name" value="Drf_FH3"/>
    <property type="match status" value="1"/>
</dbReference>
<dbReference type="SMART" id="SM00498">
    <property type="entry name" value="FH2"/>
    <property type="match status" value="1"/>
</dbReference>
<protein>
    <submittedName>
        <fullName evidence="7 8">Formin-like protein 2 isoform X1</fullName>
    </submittedName>
</protein>